<keyword evidence="1" id="KW-0812">Transmembrane</keyword>
<keyword evidence="1" id="KW-1133">Transmembrane helix</keyword>
<gene>
    <name evidence="2" type="ORF">LCGC14_1331010</name>
</gene>
<evidence type="ECO:0000256" key="1">
    <source>
        <dbReference type="SAM" id="Phobius"/>
    </source>
</evidence>
<feature type="transmembrane region" description="Helical" evidence="1">
    <location>
        <begin position="119"/>
        <end position="137"/>
    </location>
</feature>
<evidence type="ECO:0000313" key="2">
    <source>
        <dbReference type="EMBL" id="KKM81317.1"/>
    </source>
</evidence>
<accession>A0A0F9NJ37</accession>
<proteinExistence type="predicted"/>
<dbReference type="EMBL" id="LAZR01008037">
    <property type="protein sequence ID" value="KKM81317.1"/>
    <property type="molecule type" value="Genomic_DNA"/>
</dbReference>
<comment type="caution">
    <text evidence="2">The sequence shown here is derived from an EMBL/GenBank/DDBJ whole genome shotgun (WGS) entry which is preliminary data.</text>
</comment>
<sequence length="138" mass="16655">MRYDPVNHTCKELVIKRGFTPAKHGMGYERVLNIKAYDRLHALIHYDYIDLHVDKKIGDKQHETRRFSKMVLKEIYHLMREDVGEEVARKKIKKQYIEKLQITRPKAYKELMREKRDKLISKIIAIVLAVLFTLYMFY</sequence>
<keyword evidence="1" id="KW-0472">Membrane</keyword>
<dbReference type="AlphaFoldDB" id="A0A0F9NJ37"/>
<reference evidence="2" key="1">
    <citation type="journal article" date="2015" name="Nature">
        <title>Complex archaea that bridge the gap between prokaryotes and eukaryotes.</title>
        <authorList>
            <person name="Spang A."/>
            <person name="Saw J.H."/>
            <person name="Jorgensen S.L."/>
            <person name="Zaremba-Niedzwiedzka K."/>
            <person name="Martijn J."/>
            <person name="Lind A.E."/>
            <person name="van Eijk R."/>
            <person name="Schleper C."/>
            <person name="Guy L."/>
            <person name="Ettema T.J."/>
        </authorList>
    </citation>
    <scope>NUCLEOTIDE SEQUENCE</scope>
</reference>
<protein>
    <submittedName>
        <fullName evidence="2">Uncharacterized protein</fullName>
    </submittedName>
</protein>
<organism evidence="2">
    <name type="scientific">marine sediment metagenome</name>
    <dbReference type="NCBI Taxonomy" id="412755"/>
    <lineage>
        <taxon>unclassified sequences</taxon>
        <taxon>metagenomes</taxon>
        <taxon>ecological metagenomes</taxon>
    </lineage>
</organism>
<name>A0A0F9NJ37_9ZZZZ</name>